<organism evidence="1">
    <name type="scientific">marine sediment metagenome</name>
    <dbReference type="NCBI Taxonomy" id="412755"/>
    <lineage>
        <taxon>unclassified sequences</taxon>
        <taxon>metagenomes</taxon>
        <taxon>ecological metagenomes</taxon>
    </lineage>
</organism>
<dbReference type="AlphaFoldDB" id="A0A0F9SAD0"/>
<accession>A0A0F9SAD0</accession>
<protein>
    <submittedName>
        <fullName evidence="1">Uncharacterized protein</fullName>
    </submittedName>
</protein>
<reference evidence="1" key="1">
    <citation type="journal article" date="2015" name="Nature">
        <title>Complex archaea that bridge the gap between prokaryotes and eukaryotes.</title>
        <authorList>
            <person name="Spang A."/>
            <person name="Saw J.H."/>
            <person name="Jorgensen S.L."/>
            <person name="Zaremba-Niedzwiedzka K."/>
            <person name="Martijn J."/>
            <person name="Lind A.E."/>
            <person name="van Eijk R."/>
            <person name="Schleper C."/>
            <person name="Guy L."/>
            <person name="Ettema T.J."/>
        </authorList>
    </citation>
    <scope>NUCLEOTIDE SEQUENCE</scope>
</reference>
<evidence type="ECO:0000313" key="1">
    <source>
        <dbReference type="EMBL" id="KKN65840.1"/>
    </source>
</evidence>
<name>A0A0F9SAD0_9ZZZZ</name>
<gene>
    <name evidence="1" type="ORF">LCGC14_0477760</name>
</gene>
<comment type="caution">
    <text evidence="1">The sequence shown here is derived from an EMBL/GenBank/DDBJ whole genome shotgun (WGS) entry which is preliminary data.</text>
</comment>
<proteinExistence type="predicted"/>
<sequence>MVNKIKEKVLKDTSPLIEGLHNKNIDSSYFTYKDIKDVMKEAIDTTFAEVGKVIDTYRAVLIYDFDKFEDGEKVEKRFKELKIKLGIK</sequence>
<dbReference type="EMBL" id="LAZR01000515">
    <property type="protein sequence ID" value="KKN65840.1"/>
    <property type="molecule type" value="Genomic_DNA"/>
</dbReference>